<sequence length="99" mass="11678">MIRLKGDRDNTFKYRYQEYDFHEDKNYPGRRYVCAGRTTLGKCPVSALVRDDVVRLSSEHNHIPPITHITRPATRRMKELAKEHLHTSPRLIINDAFNE</sequence>
<organism evidence="1 2">
    <name type="scientific">Microctonus aethiopoides</name>
    <dbReference type="NCBI Taxonomy" id="144406"/>
    <lineage>
        <taxon>Eukaryota</taxon>
        <taxon>Metazoa</taxon>
        <taxon>Ecdysozoa</taxon>
        <taxon>Arthropoda</taxon>
        <taxon>Hexapoda</taxon>
        <taxon>Insecta</taxon>
        <taxon>Pterygota</taxon>
        <taxon>Neoptera</taxon>
        <taxon>Endopterygota</taxon>
        <taxon>Hymenoptera</taxon>
        <taxon>Apocrita</taxon>
        <taxon>Ichneumonoidea</taxon>
        <taxon>Braconidae</taxon>
        <taxon>Euphorinae</taxon>
        <taxon>Microctonus</taxon>
    </lineage>
</organism>
<evidence type="ECO:0008006" key="3">
    <source>
        <dbReference type="Google" id="ProtNLM"/>
    </source>
</evidence>
<evidence type="ECO:0000313" key="1">
    <source>
        <dbReference type="EMBL" id="KAK0157127.1"/>
    </source>
</evidence>
<comment type="caution">
    <text evidence="1">The sequence shown here is derived from an EMBL/GenBank/DDBJ whole genome shotgun (WGS) entry which is preliminary data.</text>
</comment>
<gene>
    <name evidence="1" type="ORF">PV328_011851</name>
</gene>
<name>A0AA39ESG5_9HYME</name>
<dbReference type="Gene3D" id="2.20.25.240">
    <property type="match status" value="1"/>
</dbReference>
<dbReference type="EMBL" id="JAQQBS010001514">
    <property type="protein sequence ID" value="KAK0157127.1"/>
    <property type="molecule type" value="Genomic_DNA"/>
</dbReference>
<accession>A0AA39ESG5</accession>
<proteinExistence type="predicted"/>
<reference evidence="1" key="1">
    <citation type="journal article" date="2023" name="bioRxiv">
        <title>Scaffold-level genome assemblies of two parasitoid biocontrol wasps reveal the parthenogenesis mechanism and an associated novel virus.</title>
        <authorList>
            <person name="Inwood S."/>
            <person name="Skelly J."/>
            <person name="Guhlin J."/>
            <person name="Harrop T."/>
            <person name="Goldson S."/>
            <person name="Dearden P."/>
        </authorList>
    </citation>
    <scope>NUCLEOTIDE SEQUENCE</scope>
    <source>
        <strain evidence="1">Irish</strain>
        <tissue evidence="1">Whole body</tissue>
    </source>
</reference>
<protein>
    <recommendedName>
        <fullName evidence="3">FLYWCH-type domain-containing protein</fullName>
    </recommendedName>
</protein>
<keyword evidence="2" id="KW-1185">Reference proteome</keyword>
<reference evidence="1" key="2">
    <citation type="submission" date="2023-03" db="EMBL/GenBank/DDBJ databases">
        <authorList>
            <person name="Inwood S.N."/>
            <person name="Skelly J.G."/>
            <person name="Guhlin J."/>
            <person name="Harrop T.W.R."/>
            <person name="Goldson S.G."/>
            <person name="Dearden P.K."/>
        </authorList>
    </citation>
    <scope>NUCLEOTIDE SEQUENCE</scope>
    <source>
        <strain evidence="1">Irish</strain>
        <tissue evidence="1">Whole body</tissue>
    </source>
</reference>
<dbReference type="Proteomes" id="UP001168990">
    <property type="component" value="Unassembled WGS sequence"/>
</dbReference>
<dbReference type="AlphaFoldDB" id="A0AA39ESG5"/>
<evidence type="ECO:0000313" key="2">
    <source>
        <dbReference type="Proteomes" id="UP001168990"/>
    </source>
</evidence>